<dbReference type="Pfam" id="PF12728">
    <property type="entry name" value="HTH_17"/>
    <property type="match status" value="1"/>
</dbReference>
<dbReference type="EMBL" id="JAUSUI010000012">
    <property type="protein sequence ID" value="MDQ0305150.1"/>
    <property type="molecule type" value="Genomic_DNA"/>
</dbReference>
<evidence type="ECO:0000259" key="2">
    <source>
        <dbReference type="Pfam" id="PF12728"/>
    </source>
</evidence>
<feature type="domain" description="Helix-turn-helix" evidence="2">
    <location>
        <begin position="15"/>
        <end position="60"/>
    </location>
</feature>
<evidence type="ECO:0000313" key="3">
    <source>
        <dbReference type="EMBL" id="MDQ0305150.1"/>
    </source>
</evidence>
<dbReference type="RefSeq" id="WP_307022942.1">
    <property type="nucleotide sequence ID" value="NZ_JAUSUI010000012.1"/>
</dbReference>
<gene>
    <name evidence="3" type="ORF">J2S75_004201</name>
</gene>
<name>A0ABU0BH40_9HYPH</name>
<protein>
    <submittedName>
        <fullName evidence="3">Excisionase family DNA binding protein</fullName>
    </submittedName>
</protein>
<reference evidence="3 4" key="1">
    <citation type="submission" date="2023-07" db="EMBL/GenBank/DDBJ databases">
        <title>Genomic Encyclopedia of Type Strains, Phase IV (KMG-IV): sequencing the most valuable type-strain genomes for metagenomic binning, comparative biology and taxonomic classification.</title>
        <authorList>
            <person name="Goeker M."/>
        </authorList>
    </citation>
    <scope>NUCLEOTIDE SEQUENCE [LARGE SCALE GENOMIC DNA]</scope>
    <source>
        <strain evidence="3 4">DSM 2457</strain>
    </source>
</reference>
<proteinExistence type="predicted"/>
<dbReference type="InterPro" id="IPR009061">
    <property type="entry name" value="DNA-bd_dom_put_sf"/>
</dbReference>
<accession>A0ABU0BH40</accession>
<sequence>MKRKAIVFERIRADAAAGILGVEVRTVQALAARGEVPGAAKIGGLWTFDESALRSWIKERTQCQKDRRPRSTATGEGKRSGRGLPLQATKSARACEQALRELRRSV</sequence>
<feature type="region of interest" description="Disordered" evidence="1">
    <location>
        <begin position="59"/>
        <end position="92"/>
    </location>
</feature>
<evidence type="ECO:0000256" key="1">
    <source>
        <dbReference type="SAM" id="MobiDB-lite"/>
    </source>
</evidence>
<evidence type="ECO:0000313" key="4">
    <source>
        <dbReference type="Proteomes" id="UP001224682"/>
    </source>
</evidence>
<keyword evidence="4" id="KW-1185">Reference proteome</keyword>
<organism evidence="3 4">
    <name type="scientific">Ancylobacter polymorphus</name>
    <dbReference type="NCBI Taxonomy" id="223390"/>
    <lineage>
        <taxon>Bacteria</taxon>
        <taxon>Pseudomonadati</taxon>
        <taxon>Pseudomonadota</taxon>
        <taxon>Alphaproteobacteria</taxon>
        <taxon>Hyphomicrobiales</taxon>
        <taxon>Xanthobacteraceae</taxon>
        <taxon>Ancylobacter</taxon>
    </lineage>
</organism>
<dbReference type="InterPro" id="IPR041657">
    <property type="entry name" value="HTH_17"/>
</dbReference>
<comment type="caution">
    <text evidence="3">The sequence shown here is derived from an EMBL/GenBank/DDBJ whole genome shotgun (WGS) entry which is preliminary data.</text>
</comment>
<dbReference type="Proteomes" id="UP001224682">
    <property type="component" value="Unassembled WGS sequence"/>
</dbReference>
<dbReference type="SUPFAM" id="SSF46955">
    <property type="entry name" value="Putative DNA-binding domain"/>
    <property type="match status" value="1"/>
</dbReference>